<sequence>MAFERKMKPTKEQRETLKTLIVGIISHSVKENAASTETRNASKKCVQTTKLQIYAIVVANVLSPDSGRHYIHAIVEGLIPLIAYRNLYKFRPINTKTYSLINSKRKLG</sequence>
<keyword evidence="2" id="KW-1185">Reference proteome</keyword>
<accession>A0ABC8J7D3</accession>
<evidence type="ECO:0000313" key="2">
    <source>
        <dbReference type="Proteomes" id="UP001642260"/>
    </source>
</evidence>
<evidence type="ECO:0000313" key="1">
    <source>
        <dbReference type="EMBL" id="CAH8316201.1"/>
    </source>
</evidence>
<reference evidence="1 2" key="1">
    <citation type="submission" date="2022-03" db="EMBL/GenBank/DDBJ databases">
        <authorList>
            <person name="Macdonald S."/>
            <person name="Ahmed S."/>
            <person name="Newling K."/>
        </authorList>
    </citation>
    <scope>NUCLEOTIDE SEQUENCE [LARGE SCALE GENOMIC DNA]</scope>
</reference>
<name>A0ABC8J7D3_ERUVS</name>
<protein>
    <submittedName>
        <fullName evidence="1">Uncharacterized protein</fullName>
    </submittedName>
</protein>
<dbReference type="AlphaFoldDB" id="A0ABC8J7D3"/>
<comment type="caution">
    <text evidence="1">The sequence shown here is derived from an EMBL/GenBank/DDBJ whole genome shotgun (WGS) entry which is preliminary data.</text>
</comment>
<organism evidence="1 2">
    <name type="scientific">Eruca vesicaria subsp. sativa</name>
    <name type="common">Garden rocket</name>
    <name type="synonym">Eruca sativa</name>
    <dbReference type="NCBI Taxonomy" id="29727"/>
    <lineage>
        <taxon>Eukaryota</taxon>
        <taxon>Viridiplantae</taxon>
        <taxon>Streptophyta</taxon>
        <taxon>Embryophyta</taxon>
        <taxon>Tracheophyta</taxon>
        <taxon>Spermatophyta</taxon>
        <taxon>Magnoliopsida</taxon>
        <taxon>eudicotyledons</taxon>
        <taxon>Gunneridae</taxon>
        <taxon>Pentapetalae</taxon>
        <taxon>rosids</taxon>
        <taxon>malvids</taxon>
        <taxon>Brassicales</taxon>
        <taxon>Brassicaceae</taxon>
        <taxon>Brassiceae</taxon>
        <taxon>Eruca</taxon>
    </lineage>
</organism>
<proteinExistence type="predicted"/>
<dbReference type="Proteomes" id="UP001642260">
    <property type="component" value="Unassembled WGS sequence"/>
</dbReference>
<dbReference type="EMBL" id="CAKOAT010084266">
    <property type="protein sequence ID" value="CAH8316201.1"/>
    <property type="molecule type" value="Genomic_DNA"/>
</dbReference>
<gene>
    <name evidence="1" type="ORF">ERUC_LOCUS7616</name>
</gene>